<reference evidence="1" key="1">
    <citation type="journal article" date="2014" name="Front. Microbiol.">
        <title>High frequency of phylogenetically diverse reductive dehalogenase-homologous genes in deep subseafloor sedimentary metagenomes.</title>
        <authorList>
            <person name="Kawai M."/>
            <person name="Futagami T."/>
            <person name="Toyoda A."/>
            <person name="Takaki Y."/>
            <person name="Nishi S."/>
            <person name="Hori S."/>
            <person name="Arai W."/>
            <person name="Tsubouchi T."/>
            <person name="Morono Y."/>
            <person name="Uchiyama I."/>
            <person name="Ito T."/>
            <person name="Fujiyama A."/>
            <person name="Inagaki F."/>
            <person name="Takami H."/>
        </authorList>
    </citation>
    <scope>NUCLEOTIDE SEQUENCE</scope>
    <source>
        <strain evidence="1">Expedition CK06-06</strain>
    </source>
</reference>
<accession>X1K4A2</accession>
<comment type="caution">
    <text evidence="1">The sequence shown here is derived from an EMBL/GenBank/DDBJ whole genome shotgun (WGS) entry which is preliminary data.</text>
</comment>
<gene>
    <name evidence="1" type="ORF">S03H2_71348</name>
</gene>
<name>X1K4A2_9ZZZZ</name>
<organism evidence="1">
    <name type="scientific">marine sediment metagenome</name>
    <dbReference type="NCBI Taxonomy" id="412755"/>
    <lineage>
        <taxon>unclassified sequences</taxon>
        <taxon>metagenomes</taxon>
        <taxon>ecological metagenomes</taxon>
    </lineage>
</organism>
<sequence length="42" mass="4939">EKLNINKPKIYSIFNELKNRNQFQHDIPVSIQDAISSLKIIK</sequence>
<evidence type="ECO:0000313" key="1">
    <source>
        <dbReference type="EMBL" id="GAI01393.1"/>
    </source>
</evidence>
<feature type="non-terminal residue" evidence="1">
    <location>
        <position position="1"/>
    </location>
</feature>
<dbReference type="AlphaFoldDB" id="X1K4A2"/>
<proteinExistence type="predicted"/>
<dbReference type="EMBL" id="BARU01047713">
    <property type="protein sequence ID" value="GAI01393.1"/>
    <property type="molecule type" value="Genomic_DNA"/>
</dbReference>
<protein>
    <submittedName>
        <fullName evidence="1">Uncharacterized protein</fullName>
    </submittedName>
</protein>